<dbReference type="EMBL" id="CYSD01000032">
    <property type="protein sequence ID" value="CUH78764.1"/>
    <property type="molecule type" value="Genomic_DNA"/>
</dbReference>
<evidence type="ECO:0000313" key="2">
    <source>
        <dbReference type="Proteomes" id="UP000052022"/>
    </source>
</evidence>
<gene>
    <name evidence="1" type="ORF">TRM7557_02035</name>
</gene>
<proteinExistence type="predicted"/>
<dbReference type="Proteomes" id="UP000052022">
    <property type="component" value="Unassembled WGS sequence"/>
</dbReference>
<dbReference type="AlphaFoldDB" id="A0A0P1GUI1"/>
<dbReference type="OrthoDB" id="10017755at2"/>
<accession>A0A0P1GUI1</accession>
<organism evidence="1 2">
    <name type="scientific">Tritonibacter multivorans</name>
    <dbReference type="NCBI Taxonomy" id="928856"/>
    <lineage>
        <taxon>Bacteria</taxon>
        <taxon>Pseudomonadati</taxon>
        <taxon>Pseudomonadota</taxon>
        <taxon>Alphaproteobacteria</taxon>
        <taxon>Rhodobacterales</taxon>
        <taxon>Paracoccaceae</taxon>
        <taxon>Tritonibacter</taxon>
    </lineage>
</organism>
<sequence length="309" mass="34928">MTESACRPGLRETSCSASRLVMPGKFRDLARLPLCLKRCYSSELLLKELPRIALSTNAHVVLDEQMGFYEAVTRRKRPERCMATIGPPFSEGELYVRGDDKQQFNTFLNWTAQHGQSAHADLIGLHGGNFCLSTDVKPQPDGRWSDYVQTVFKPFGIRASATVNFPVPFRKGARLGLYYAFFGSEEDVASRFEFDFISLPFAIVWLFRFGVIDEDTMRHWLFLLVGLSPGNLFMIRELLAAPRYHAQLLPGRTGLPKRSVEGHFLQFSEILNEKFPKDAHAGGKGSILFDIAHHYGFLSFTGRPHFDGN</sequence>
<protein>
    <submittedName>
        <fullName evidence="1">Uncharacterized protein</fullName>
    </submittedName>
</protein>
<evidence type="ECO:0000313" key="1">
    <source>
        <dbReference type="EMBL" id="CUH78764.1"/>
    </source>
</evidence>
<name>A0A0P1GUI1_9RHOB</name>
<reference evidence="1 2" key="1">
    <citation type="submission" date="2015-09" db="EMBL/GenBank/DDBJ databases">
        <authorList>
            <consortium name="Swine Surveillance"/>
        </authorList>
    </citation>
    <scope>NUCLEOTIDE SEQUENCE [LARGE SCALE GENOMIC DNA]</scope>
    <source>
        <strain evidence="1 2">CECT 7557</strain>
    </source>
</reference>
<keyword evidence="2" id="KW-1185">Reference proteome</keyword>
<dbReference type="RefSeq" id="WP_131727549.1">
    <property type="nucleotide sequence ID" value="NZ_CYSD01000032.1"/>
</dbReference>